<dbReference type="Proteomes" id="UP000199516">
    <property type="component" value="Unassembled WGS sequence"/>
</dbReference>
<dbReference type="PANTHER" id="PTHR34773">
    <property type="entry name" value="FLAGELLAR SECRETION CHAPERONE FLIS"/>
    <property type="match status" value="1"/>
</dbReference>
<proteinExistence type="inferred from homology"/>
<evidence type="ECO:0000256" key="3">
    <source>
        <dbReference type="ARBA" id="ARBA00022490"/>
    </source>
</evidence>
<dbReference type="SUPFAM" id="SSF101116">
    <property type="entry name" value="Flagellar export chaperone FliS"/>
    <property type="match status" value="1"/>
</dbReference>
<dbReference type="GO" id="GO:0071973">
    <property type="term" value="P:bacterial-type flagellum-dependent cell motility"/>
    <property type="evidence" value="ECO:0007669"/>
    <property type="project" value="TreeGrafter"/>
</dbReference>
<keyword evidence="4 6" id="KW-1005">Bacterial flagellum biogenesis</keyword>
<protein>
    <recommendedName>
        <fullName evidence="6">Flagellar secretion chaperone FliS</fullName>
    </recommendedName>
</protein>
<comment type="similarity">
    <text evidence="2 6">Belongs to the FliS family.</text>
</comment>
<name>A0A1I1ZMR9_9BACI</name>
<sequence length="140" mass="15868">MSFLTKELIYQKSSQELTLLLYEAGERNIEEAISAIHHKDFGEANEKFQKAIDIVERLGVGLNYEAGIIADELDSLYNYINDILFKANFEKDASLAKEALTILKELSSAWNEAIRSQKDSMSTRKASYLNAYEKNTAYGD</sequence>
<dbReference type="NCBIfam" id="TIGR00208">
    <property type="entry name" value="fliS"/>
    <property type="match status" value="1"/>
</dbReference>
<dbReference type="EMBL" id="FONT01000001">
    <property type="protein sequence ID" value="SFE31873.1"/>
    <property type="molecule type" value="Genomic_DNA"/>
</dbReference>
<organism evidence="7 8">
    <name type="scientific">Alteribacillus iranensis</name>
    <dbReference type="NCBI Taxonomy" id="930128"/>
    <lineage>
        <taxon>Bacteria</taxon>
        <taxon>Bacillati</taxon>
        <taxon>Bacillota</taxon>
        <taxon>Bacilli</taxon>
        <taxon>Bacillales</taxon>
        <taxon>Bacillaceae</taxon>
        <taxon>Alteribacillus</taxon>
    </lineage>
</organism>
<reference evidence="7 8" key="1">
    <citation type="submission" date="2016-10" db="EMBL/GenBank/DDBJ databases">
        <authorList>
            <person name="de Groot N.N."/>
        </authorList>
    </citation>
    <scope>NUCLEOTIDE SEQUENCE [LARGE SCALE GENOMIC DNA]</scope>
    <source>
        <strain evidence="7 8">DSM 23995</strain>
    </source>
</reference>
<evidence type="ECO:0000256" key="4">
    <source>
        <dbReference type="ARBA" id="ARBA00022795"/>
    </source>
</evidence>
<keyword evidence="7" id="KW-0966">Cell projection</keyword>
<evidence type="ECO:0000313" key="7">
    <source>
        <dbReference type="EMBL" id="SFE31873.1"/>
    </source>
</evidence>
<dbReference type="PANTHER" id="PTHR34773:SF1">
    <property type="entry name" value="FLAGELLAR SECRETION CHAPERONE FLIS"/>
    <property type="match status" value="1"/>
</dbReference>
<dbReference type="Pfam" id="PF02561">
    <property type="entry name" value="FliS"/>
    <property type="match status" value="1"/>
</dbReference>
<evidence type="ECO:0000256" key="5">
    <source>
        <dbReference type="ARBA" id="ARBA00023186"/>
    </source>
</evidence>
<dbReference type="InterPro" id="IPR036584">
    <property type="entry name" value="FliS_sf"/>
</dbReference>
<evidence type="ECO:0000313" key="8">
    <source>
        <dbReference type="Proteomes" id="UP000199516"/>
    </source>
</evidence>
<keyword evidence="5" id="KW-0143">Chaperone</keyword>
<dbReference type="GO" id="GO:0044780">
    <property type="term" value="P:bacterial-type flagellum assembly"/>
    <property type="evidence" value="ECO:0007669"/>
    <property type="project" value="InterPro"/>
</dbReference>
<comment type="subcellular location">
    <subcellularLocation>
        <location evidence="1 6">Cytoplasm</location>
        <location evidence="1 6">Cytosol</location>
    </subcellularLocation>
</comment>
<keyword evidence="7" id="KW-0282">Flagellum</keyword>
<dbReference type="OrthoDB" id="9792010at2"/>
<accession>A0A1I1ZMR9</accession>
<dbReference type="PIRSF" id="PIRSF039090">
    <property type="entry name" value="Flis"/>
    <property type="match status" value="1"/>
</dbReference>
<gene>
    <name evidence="7" type="ORF">SAMN05192532_101281</name>
</gene>
<dbReference type="CDD" id="cd16098">
    <property type="entry name" value="FliS"/>
    <property type="match status" value="1"/>
</dbReference>
<evidence type="ECO:0000256" key="2">
    <source>
        <dbReference type="ARBA" id="ARBA00008787"/>
    </source>
</evidence>
<keyword evidence="8" id="KW-1185">Reference proteome</keyword>
<dbReference type="Gene3D" id="1.20.120.340">
    <property type="entry name" value="Flagellar protein FliS"/>
    <property type="match status" value="1"/>
</dbReference>
<dbReference type="InterPro" id="IPR003713">
    <property type="entry name" value="FliS"/>
</dbReference>
<dbReference type="RefSeq" id="WP_091656385.1">
    <property type="nucleotide sequence ID" value="NZ_FONT01000001.1"/>
</dbReference>
<evidence type="ECO:0000256" key="1">
    <source>
        <dbReference type="ARBA" id="ARBA00004514"/>
    </source>
</evidence>
<keyword evidence="7" id="KW-0969">Cilium</keyword>
<dbReference type="GO" id="GO:0005829">
    <property type="term" value="C:cytosol"/>
    <property type="evidence" value="ECO:0007669"/>
    <property type="project" value="UniProtKB-SubCell"/>
</dbReference>
<evidence type="ECO:0000256" key="6">
    <source>
        <dbReference type="PIRNR" id="PIRNR039090"/>
    </source>
</evidence>
<keyword evidence="3 6" id="KW-0963">Cytoplasm</keyword>
<dbReference type="STRING" id="930128.SAMN05192532_101281"/>
<dbReference type="AlphaFoldDB" id="A0A1I1ZMR9"/>